<evidence type="ECO:0000313" key="3">
    <source>
        <dbReference type="Proteomes" id="UP000011721"/>
    </source>
</evidence>
<reference evidence="3" key="1">
    <citation type="journal article" date="2013" name="Stand. Genomic Sci.">
        <title>Complete genome sequence of Desulfocapsa sulfexigens, a marine deltaproteobacterium specialized in disproportionating inorganic sulfur compounds.</title>
        <authorList>
            <person name="Finster K.W."/>
            <person name="Kjeldsen K.U."/>
            <person name="Kube M."/>
            <person name="Reinhardt R."/>
            <person name="Mussmann M."/>
            <person name="Amann R."/>
            <person name="Schreiber L."/>
        </authorList>
    </citation>
    <scope>NUCLEOTIDE SEQUENCE [LARGE SCALE GENOMIC DNA]</scope>
    <source>
        <strain evidence="3">DSM 10523 / SB164P1</strain>
    </source>
</reference>
<keyword evidence="1" id="KW-1133">Transmembrane helix</keyword>
<sequence>MTLIRDRQQVLHNYFASSSDDYRVEFKKRYKQKLATGAERSYYAYSIRIKKYNTEDVSKWNLISASASAFNDSTKHPPQPSPMKHSKIKLTLAILAILAVLFILITSRDTSTESVSSLQADVDTLERHLELILQEKLLLAKNNPNASLTKFVSDGCSGGLSVGWEYLADRVPGFEKTHGNTPPWQVCCEIHDLAYHTGGAKTDTAVLSFEARRKADLDLKACVIETGDKRSAALTKAYTISETELKQIYAGIANIMYGAVRIGGMPCTDLPWRWGFGWPECK</sequence>
<feature type="transmembrane region" description="Helical" evidence="1">
    <location>
        <begin position="90"/>
        <end position="107"/>
    </location>
</feature>
<evidence type="ECO:0000313" key="2">
    <source>
        <dbReference type="EMBL" id="AGF78250.1"/>
    </source>
</evidence>
<evidence type="ECO:0008006" key="4">
    <source>
        <dbReference type="Google" id="ProtNLM"/>
    </source>
</evidence>
<keyword evidence="1" id="KW-0472">Membrane</keyword>
<accession>M1PEW7</accession>
<dbReference type="RefSeq" id="WP_015403941.1">
    <property type="nucleotide sequence ID" value="NC_020304.1"/>
</dbReference>
<dbReference type="EMBL" id="CP003985">
    <property type="protein sequence ID" value="AGF78250.1"/>
    <property type="molecule type" value="Genomic_DNA"/>
</dbReference>
<organism evidence="2 3">
    <name type="scientific">Desulfocapsa sulfexigens (strain DSM 10523 / SB164P1)</name>
    <dbReference type="NCBI Taxonomy" id="1167006"/>
    <lineage>
        <taxon>Bacteria</taxon>
        <taxon>Pseudomonadati</taxon>
        <taxon>Thermodesulfobacteriota</taxon>
        <taxon>Desulfobulbia</taxon>
        <taxon>Desulfobulbales</taxon>
        <taxon>Desulfocapsaceae</taxon>
        <taxon>Desulfocapsa</taxon>
    </lineage>
</organism>
<dbReference type="Proteomes" id="UP000011721">
    <property type="component" value="Chromosome"/>
</dbReference>
<evidence type="ECO:0000256" key="1">
    <source>
        <dbReference type="SAM" id="Phobius"/>
    </source>
</evidence>
<dbReference type="STRING" id="1167006.UWK_01692"/>
<proteinExistence type="predicted"/>
<name>M1PEW7_DESSD</name>
<dbReference type="eggNOG" id="COG2303">
    <property type="taxonomic scope" value="Bacteria"/>
</dbReference>
<keyword evidence="3" id="KW-1185">Reference proteome</keyword>
<dbReference type="KEGG" id="dsf:UWK_01692"/>
<gene>
    <name evidence="2" type="ordered locus">UWK_01692</name>
</gene>
<dbReference type="AlphaFoldDB" id="M1PEW7"/>
<protein>
    <recommendedName>
        <fullName evidence="4">Phospholipase A2</fullName>
    </recommendedName>
</protein>
<dbReference type="HOGENOM" id="CLU_986026_0_0_7"/>
<dbReference type="OrthoDB" id="7855474at2"/>
<keyword evidence="1" id="KW-0812">Transmembrane</keyword>